<comment type="similarity">
    <text evidence="2 6">Belongs to the terpene synthase family.</text>
</comment>
<organism evidence="7 8">
    <name type="scientific">Tricholomella constricta</name>
    <dbReference type="NCBI Taxonomy" id="117010"/>
    <lineage>
        <taxon>Eukaryota</taxon>
        <taxon>Fungi</taxon>
        <taxon>Dikarya</taxon>
        <taxon>Basidiomycota</taxon>
        <taxon>Agaricomycotina</taxon>
        <taxon>Agaricomycetes</taxon>
        <taxon>Agaricomycetidae</taxon>
        <taxon>Agaricales</taxon>
        <taxon>Tricholomatineae</taxon>
        <taxon>Lyophyllaceae</taxon>
        <taxon>Tricholomella</taxon>
    </lineage>
</organism>
<dbReference type="PANTHER" id="PTHR35201">
    <property type="entry name" value="TERPENE SYNTHASE"/>
    <property type="match status" value="1"/>
</dbReference>
<dbReference type="InterPro" id="IPR008949">
    <property type="entry name" value="Isoprenoid_synthase_dom_sf"/>
</dbReference>
<dbReference type="EC" id="4.2.3.-" evidence="6"/>
<keyword evidence="5 6" id="KW-0456">Lyase</keyword>
<dbReference type="OrthoDB" id="2861623at2759"/>
<accession>A0A8H5MB00</accession>
<keyword evidence="3 6" id="KW-0479">Metal-binding</keyword>
<dbReference type="SUPFAM" id="SSF48576">
    <property type="entry name" value="Terpenoid synthases"/>
    <property type="match status" value="1"/>
</dbReference>
<keyword evidence="8" id="KW-1185">Reference proteome</keyword>
<evidence type="ECO:0000256" key="3">
    <source>
        <dbReference type="ARBA" id="ARBA00022723"/>
    </source>
</evidence>
<evidence type="ECO:0000256" key="5">
    <source>
        <dbReference type="ARBA" id="ARBA00023239"/>
    </source>
</evidence>
<comment type="cofactor">
    <cofactor evidence="1 6">
        <name>Mg(2+)</name>
        <dbReference type="ChEBI" id="CHEBI:18420"/>
    </cofactor>
</comment>
<dbReference type="InterPro" id="IPR034686">
    <property type="entry name" value="Terpene_cyclase-like_2"/>
</dbReference>
<comment type="caution">
    <text evidence="7">The sequence shown here is derived from an EMBL/GenBank/DDBJ whole genome shotgun (WGS) entry which is preliminary data.</text>
</comment>
<dbReference type="EMBL" id="JAACJP010000002">
    <property type="protein sequence ID" value="KAF5387036.1"/>
    <property type="molecule type" value="Genomic_DNA"/>
</dbReference>
<gene>
    <name evidence="7" type="ORF">D9615_001567</name>
</gene>
<proteinExistence type="inferred from homology"/>
<evidence type="ECO:0000256" key="4">
    <source>
        <dbReference type="ARBA" id="ARBA00022842"/>
    </source>
</evidence>
<dbReference type="Gene3D" id="1.10.600.10">
    <property type="entry name" value="Farnesyl Diphosphate Synthase"/>
    <property type="match status" value="1"/>
</dbReference>
<dbReference type="GO" id="GO:0010333">
    <property type="term" value="F:terpene synthase activity"/>
    <property type="evidence" value="ECO:0007669"/>
    <property type="project" value="InterPro"/>
</dbReference>
<keyword evidence="4 6" id="KW-0460">Magnesium</keyword>
<evidence type="ECO:0000256" key="1">
    <source>
        <dbReference type="ARBA" id="ARBA00001946"/>
    </source>
</evidence>
<reference evidence="7 8" key="1">
    <citation type="journal article" date="2020" name="ISME J.">
        <title>Uncovering the hidden diversity of litter-decomposition mechanisms in mushroom-forming fungi.</title>
        <authorList>
            <person name="Floudas D."/>
            <person name="Bentzer J."/>
            <person name="Ahren D."/>
            <person name="Johansson T."/>
            <person name="Persson P."/>
            <person name="Tunlid A."/>
        </authorList>
    </citation>
    <scope>NUCLEOTIDE SEQUENCE [LARGE SCALE GENOMIC DNA]</scope>
    <source>
        <strain evidence="7 8">CBS 661.87</strain>
    </source>
</reference>
<dbReference type="PANTHER" id="PTHR35201:SF4">
    <property type="entry name" value="BETA-PINACENE SYNTHASE-RELATED"/>
    <property type="match status" value="1"/>
</dbReference>
<protein>
    <recommendedName>
        <fullName evidence="6">Terpene synthase</fullName>
        <ecNumber evidence="6">4.2.3.-</ecNumber>
    </recommendedName>
</protein>
<evidence type="ECO:0000313" key="8">
    <source>
        <dbReference type="Proteomes" id="UP000565441"/>
    </source>
</evidence>
<name>A0A8H5MB00_9AGAR</name>
<sequence length="368" mass="41548">MVVAPLPPTSFLLPDLVSHCNFSLTYHTDGDAIAQQSVTWLDSNCPDLNPKQRRALRGLQAGELTAFCYNTTTSERLRVVSDFMNYLFHLCDYFIIIGNTHADRGVAYGRDNISDGMMTRETDVLSDVVMNALWFSGRYVPTTGAGKEQPPDELNPGKLARDFWARCIQDAGPGVQARFKETLGLFFEAVNIQARARDDGVIPDLESYIDVRRDTSGCKPCWALIEYALDIDLPDFVVEHPIMEALNQSTNDLVTWSNDIFSYNVEQSRGDTHNMIVILMTYHGHDLQSAIDYVGDLCAQTIDAFVENRSKLPSWGAEVDDMVERYVDGLQDWIVGSLHWSFMTHRYFGMNGAEVKKTRFVKLLSRDT</sequence>
<dbReference type="Proteomes" id="UP000565441">
    <property type="component" value="Unassembled WGS sequence"/>
</dbReference>
<evidence type="ECO:0000256" key="6">
    <source>
        <dbReference type="RuleBase" id="RU366034"/>
    </source>
</evidence>
<evidence type="ECO:0000313" key="7">
    <source>
        <dbReference type="EMBL" id="KAF5387036.1"/>
    </source>
</evidence>
<evidence type="ECO:0000256" key="2">
    <source>
        <dbReference type="ARBA" id="ARBA00006333"/>
    </source>
</evidence>
<dbReference type="GO" id="GO:0046872">
    <property type="term" value="F:metal ion binding"/>
    <property type="evidence" value="ECO:0007669"/>
    <property type="project" value="UniProtKB-KW"/>
</dbReference>
<dbReference type="AlphaFoldDB" id="A0A8H5MB00"/>
<dbReference type="GO" id="GO:0008299">
    <property type="term" value="P:isoprenoid biosynthetic process"/>
    <property type="evidence" value="ECO:0007669"/>
    <property type="project" value="UniProtKB-ARBA"/>
</dbReference>
<dbReference type="Pfam" id="PF19086">
    <property type="entry name" value="Terpene_syn_C_2"/>
    <property type="match status" value="1"/>
</dbReference>